<dbReference type="Pfam" id="PF13377">
    <property type="entry name" value="Peripla_BP_3"/>
    <property type="match status" value="1"/>
</dbReference>
<dbReference type="RefSeq" id="WP_189189650.1">
    <property type="nucleotide sequence ID" value="NZ_BMMM01000013.1"/>
</dbReference>
<evidence type="ECO:0000256" key="2">
    <source>
        <dbReference type="ARBA" id="ARBA00023015"/>
    </source>
</evidence>
<reference evidence="6 7" key="1">
    <citation type="journal article" date="2014" name="Int. J. Syst. Evol. Microbiol.">
        <title>Complete genome sequence of Corynebacterium casei LMG S-19264T (=DSM 44701T), isolated from a smear-ripened cheese.</title>
        <authorList>
            <consortium name="US DOE Joint Genome Institute (JGI-PGF)"/>
            <person name="Walter F."/>
            <person name="Albersmeier A."/>
            <person name="Kalinowski J."/>
            <person name="Ruckert C."/>
        </authorList>
    </citation>
    <scope>NUCLEOTIDE SEQUENCE [LARGE SCALE GENOMIC DNA]</scope>
    <source>
        <strain evidence="6 7">CGMCC 4.7111</strain>
    </source>
</reference>
<comment type="caution">
    <text evidence="6">The sequence shown here is derived from an EMBL/GenBank/DDBJ whole genome shotgun (WGS) entry which is preliminary data.</text>
</comment>
<dbReference type="PANTHER" id="PTHR30146:SF148">
    <property type="entry name" value="HTH-TYPE TRANSCRIPTIONAL REPRESSOR PURR-RELATED"/>
    <property type="match status" value="1"/>
</dbReference>
<dbReference type="AlphaFoldDB" id="A0A918D876"/>
<dbReference type="SUPFAM" id="SSF53822">
    <property type="entry name" value="Periplasmic binding protein-like I"/>
    <property type="match status" value="1"/>
</dbReference>
<dbReference type="EMBL" id="BMMM01000013">
    <property type="protein sequence ID" value="GGN79860.1"/>
    <property type="molecule type" value="Genomic_DNA"/>
</dbReference>
<evidence type="ECO:0000256" key="4">
    <source>
        <dbReference type="ARBA" id="ARBA00023163"/>
    </source>
</evidence>
<keyword evidence="7" id="KW-1185">Reference proteome</keyword>
<dbReference type="GO" id="GO:0000976">
    <property type="term" value="F:transcription cis-regulatory region binding"/>
    <property type="evidence" value="ECO:0007669"/>
    <property type="project" value="TreeGrafter"/>
</dbReference>
<name>A0A918D876_9ACTN</name>
<dbReference type="CDD" id="cd01392">
    <property type="entry name" value="HTH_LacI"/>
    <property type="match status" value="1"/>
</dbReference>
<dbReference type="CDD" id="cd06267">
    <property type="entry name" value="PBP1_LacI_sugar_binding-like"/>
    <property type="match status" value="1"/>
</dbReference>
<dbReference type="PROSITE" id="PS00356">
    <property type="entry name" value="HTH_LACI_1"/>
    <property type="match status" value="1"/>
</dbReference>
<dbReference type="InterPro" id="IPR010982">
    <property type="entry name" value="Lambda_DNA-bd_dom_sf"/>
</dbReference>
<dbReference type="Gene3D" id="1.10.260.40">
    <property type="entry name" value="lambda repressor-like DNA-binding domains"/>
    <property type="match status" value="1"/>
</dbReference>
<evidence type="ECO:0000256" key="3">
    <source>
        <dbReference type="ARBA" id="ARBA00023125"/>
    </source>
</evidence>
<feature type="domain" description="HTH lacI-type" evidence="5">
    <location>
        <begin position="2"/>
        <end position="56"/>
    </location>
</feature>
<dbReference type="Gene3D" id="3.40.50.2300">
    <property type="match status" value="2"/>
</dbReference>
<keyword evidence="1" id="KW-0678">Repressor</keyword>
<evidence type="ECO:0000313" key="7">
    <source>
        <dbReference type="Proteomes" id="UP000600365"/>
    </source>
</evidence>
<dbReference type="PANTHER" id="PTHR30146">
    <property type="entry name" value="LACI-RELATED TRANSCRIPTIONAL REPRESSOR"/>
    <property type="match status" value="1"/>
</dbReference>
<dbReference type="InterPro" id="IPR028082">
    <property type="entry name" value="Peripla_BP_I"/>
</dbReference>
<proteinExistence type="predicted"/>
<organism evidence="6 7">
    <name type="scientific">Streptomyces albiflavescens</name>
    <dbReference type="NCBI Taxonomy" id="1623582"/>
    <lineage>
        <taxon>Bacteria</taxon>
        <taxon>Bacillati</taxon>
        <taxon>Actinomycetota</taxon>
        <taxon>Actinomycetes</taxon>
        <taxon>Kitasatosporales</taxon>
        <taxon>Streptomycetaceae</taxon>
        <taxon>Streptomyces</taxon>
    </lineage>
</organism>
<dbReference type="InterPro" id="IPR046335">
    <property type="entry name" value="LacI/GalR-like_sensor"/>
</dbReference>
<keyword evidence="3" id="KW-0238">DNA-binding</keyword>
<sequence>MATISDVARIAGVSTSTVSHVINGTRPVRDETRTRVEEAVRATGYRRDSLARALRRSRTDSIGLIVTDVAEPAFAAMARGVEREAMAAGYTLLLANSGEDPALEARALEVLTERRVDGVLIAPVARSRSEEITGVIDQGTPVVLMDRLGGVKADQVGVENTAPMRELVLHLAQRHGHRRIALAAGDADVSTIAERRRGYLEALAAAGIEVDDTLVVTGSGRADDTRERMLGVLRQPQPPSAVVAASTETAVGVLEAAKQLGLAVPETFAFATFDGFPHSDLFRPGITTVTQPAHEIGATAMQLLISRIDGTLTSRHRSIRLEPEITYRESCGCPD</sequence>
<gene>
    <name evidence="6" type="primary">rbsR</name>
    <name evidence="6" type="ORF">GCM10011579_064800</name>
</gene>
<evidence type="ECO:0000313" key="6">
    <source>
        <dbReference type="EMBL" id="GGN79860.1"/>
    </source>
</evidence>
<keyword evidence="2" id="KW-0805">Transcription regulation</keyword>
<dbReference type="InterPro" id="IPR000843">
    <property type="entry name" value="HTH_LacI"/>
</dbReference>
<evidence type="ECO:0000256" key="1">
    <source>
        <dbReference type="ARBA" id="ARBA00022491"/>
    </source>
</evidence>
<protein>
    <submittedName>
        <fullName evidence="6">LacI family transcriptional regulator</fullName>
    </submittedName>
</protein>
<dbReference type="SMART" id="SM00354">
    <property type="entry name" value="HTH_LACI"/>
    <property type="match status" value="1"/>
</dbReference>
<evidence type="ECO:0000259" key="5">
    <source>
        <dbReference type="PROSITE" id="PS50932"/>
    </source>
</evidence>
<accession>A0A918D876</accession>
<dbReference type="PRINTS" id="PR00036">
    <property type="entry name" value="HTHLACI"/>
</dbReference>
<dbReference type="SUPFAM" id="SSF47413">
    <property type="entry name" value="lambda repressor-like DNA-binding domains"/>
    <property type="match status" value="1"/>
</dbReference>
<dbReference type="Proteomes" id="UP000600365">
    <property type="component" value="Unassembled WGS sequence"/>
</dbReference>
<dbReference type="GO" id="GO:0003700">
    <property type="term" value="F:DNA-binding transcription factor activity"/>
    <property type="evidence" value="ECO:0007669"/>
    <property type="project" value="TreeGrafter"/>
</dbReference>
<dbReference type="PROSITE" id="PS50932">
    <property type="entry name" value="HTH_LACI_2"/>
    <property type="match status" value="1"/>
</dbReference>
<dbReference type="Pfam" id="PF00356">
    <property type="entry name" value="LacI"/>
    <property type="match status" value="1"/>
</dbReference>
<keyword evidence="4" id="KW-0804">Transcription</keyword>